<accession>A0AC35TL84</accession>
<protein>
    <submittedName>
        <fullName evidence="2">C2 NT-type domain-containing protein</fullName>
    </submittedName>
</protein>
<reference evidence="2" key="1">
    <citation type="submission" date="2016-11" db="UniProtKB">
        <authorList>
            <consortium name="WormBaseParasite"/>
        </authorList>
    </citation>
    <scope>IDENTIFICATION</scope>
    <source>
        <strain evidence="2">KR3021</strain>
    </source>
</reference>
<dbReference type="WBParaSite" id="RSKR_0000173050.1">
    <property type="protein sequence ID" value="RSKR_0000173050.1"/>
    <property type="gene ID" value="RSKR_0000173050"/>
</dbReference>
<organism evidence="1 2">
    <name type="scientific">Rhabditophanes sp. KR3021</name>
    <dbReference type="NCBI Taxonomy" id="114890"/>
    <lineage>
        <taxon>Eukaryota</taxon>
        <taxon>Metazoa</taxon>
        <taxon>Ecdysozoa</taxon>
        <taxon>Nematoda</taxon>
        <taxon>Chromadorea</taxon>
        <taxon>Rhabditida</taxon>
        <taxon>Tylenchina</taxon>
        <taxon>Panagrolaimomorpha</taxon>
        <taxon>Strongyloidoidea</taxon>
        <taxon>Alloionematidae</taxon>
        <taxon>Rhabditophanes</taxon>
    </lineage>
</organism>
<evidence type="ECO:0000313" key="2">
    <source>
        <dbReference type="WBParaSite" id="RSKR_0000173050.1"/>
    </source>
</evidence>
<sequence>MFFDKTITDVPLMVIKSSEKRKLKKFNFAFTQKCPEDQLHIDVRLSENPIYAFQTIGNAITIMSKEQSTSERHFSETNSDNMIIVDKIESEDKCDDDADNEKWCNTKTRQSIVDFVLLQKEVYHEKRSIPVVGALMLIKHQLLLLEINGIDAFENPFKCSIYLEGFKIQNNEPKIENNESEIDNSRSTFNLFTKAMNTINNYAYDFERERGFQKRIKTYTKIIEDRKNMDAYAKSEEQKKAMIVNNVHILYITVSVFINNFKIWLKMTTDRVPIPYMVFAALLMLIDGNFIFAIICCGYSYIMVGLFSDKTCSDLILEEKNHIKEGTPNIHFKKNKLLFKLTVSYLSNVIIWLQTVLIFLLIIQLNSPRNVQFNIERKLTENNSCLILRDDGHLLKVNDNVATNIENAATNFEYNESVTKIEDNAATNINNAVNDHFEDKEEKIEIIDFKDERKLIPRVIRSFKNCVAKIDIKSIKEKLKFVFNTKISHIPSKIVSFYNRLRDARRRNRLNNGQQIPRESKSNE</sequence>
<evidence type="ECO:0000313" key="1">
    <source>
        <dbReference type="Proteomes" id="UP000095286"/>
    </source>
</evidence>
<proteinExistence type="predicted"/>
<name>A0AC35TL84_9BILA</name>
<dbReference type="Proteomes" id="UP000095286">
    <property type="component" value="Unplaced"/>
</dbReference>